<dbReference type="Proteomes" id="UP001060170">
    <property type="component" value="Chromosome 17"/>
</dbReference>
<reference evidence="2" key="1">
    <citation type="journal article" date="2018" name="BMC Genomics">
        <title>Genomic insights into host adaptation between the wheat stripe rust pathogen (Puccinia striiformis f. sp. tritici) and the barley stripe rust pathogen (Puccinia striiformis f. sp. hordei).</title>
        <authorList>
            <person name="Xia C."/>
            <person name="Wang M."/>
            <person name="Yin C."/>
            <person name="Cornejo O.E."/>
            <person name="Hulbert S.H."/>
            <person name="Chen X."/>
        </authorList>
    </citation>
    <scope>NUCLEOTIDE SEQUENCE [LARGE SCALE GENOMIC DNA]</scope>
    <source>
        <strain evidence="2">93-210</strain>
    </source>
</reference>
<organism evidence="1 2">
    <name type="scientific">Puccinia striiformis f. sp. tritici</name>
    <dbReference type="NCBI Taxonomy" id="168172"/>
    <lineage>
        <taxon>Eukaryota</taxon>
        <taxon>Fungi</taxon>
        <taxon>Dikarya</taxon>
        <taxon>Basidiomycota</taxon>
        <taxon>Pucciniomycotina</taxon>
        <taxon>Pucciniomycetes</taxon>
        <taxon>Pucciniales</taxon>
        <taxon>Pucciniaceae</taxon>
        <taxon>Puccinia</taxon>
    </lineage>
</organism>
<protein>
    <submittedName>
        <fullName evidence="1">Uncharacterized protein</fullName>
    </submittedName>
</protein>
<evidence type="ECO:0000313" key="1">
    <source>
        <dbReference type="EMBL" id="KAI7937078.1"/>
    </source>
</evidence>
<gene>
    <name evidence="1" type="ORF">MJO28_015977</name>
</gene>
<keyword evidence="2" id="KW-1185">Reference proteome</keyword>
<accession>A0ACC0DQA0</accession>
<comment type="caution">
    <text evidence="1">The sequence shown here is derived from an EMBL/GenBank/DDBJ whole genome shotgun (WGS) entry which is preliminary data.</text>
</comment>
<sequence>MQLLLSFALLISLFSLSLANGKKTQPEPGRIFSCAGNPILVHEVCAEGGKYVEPKQDPITMDKHCSEIGAARCCQHAAKEVKPIDNACDNVDGA</sequence>
<reference evidence="1 2" key="3">
    <citation type="journal article" date="2022" name="Microbiol. Spectr.">
        <title>Folding features and dynamics of 3D genome architecture in plant fungal pathogens.</title>
        <authorList>
            <person name="Xia C."/>
        </authorList>
    </citation>
    <scope>NUCLEOTIDE SEQUENCE [LARGE SCALE GENOMIC DNA]</scope>
    <source>
        <strain evidence="1 2">93-210</strain>
    </source>
</reference>
<evidence type="ECO:0000313" key="2">
    <source>
        <dbReference type="Proteomes" id="UP001060170"/>
    </source>
</evidence>
<dbReference type="EMBL" id="CM045881">
    <property type="protein sequence ID" value="KAI7937078.1"/>
    <property type="molecule type" value="Genomic_DNA"/>
</dbReference>
<proteinExistence type="predicted"/>
<name>A0ACC0DQA0_9BASI</name>
<reference evidence="2" key="2">
    <citation type="journal article" date="2018" name="Mol. Plant Microbe Interact.">
        <title>Genome sequence resources for the wheat stripe rust pathogen (Puccinia striiformis f. sp. tritici) and the barley stripe rust pathogen (Puccinia striiformis f. sp. hordei).</title>
        <authorList>
            <person name="Xia C."/>
            <person name="Wang M."/>
            <person name="Yin C."/>
            <person name="Cornejo O.E."/>
            <person name="Hulbert S.H."/>
            <person name="Chen X."/>
        </authorList>
    </citation>
    <scope>NUCLEOTIDE SEQUENCE [LARGE SCALE GENOMIC DNA]</scope>
    <source>
        <strain evidence="2">93-210</strain>
    </source>
</reference>